<name>A0A9P9YDA3_9MUSC</name>
<comment type="caution">
    <text evidence="2">The sequence shown here is derived from an EMBL/GenBank/DDBJ whole genome shotgun (WGS) entry which is preliminary data.</text>
</comment>
<protein>
    <submittedName>
        <fullName evidence="2">Uncharacterized protein</fullName>
    </submittedName>
</protein>
<evidence type="ECO:0000256" key="1">
    <source>
        <dbReference type="SAM" id="MobiDB-lite"/>
    </source>
</evidence>
<reference evidence="2" key="1">
    <citation type="journal article" date="2023" name="Genome Biol. Evol.">
        <title>Long-read-based Genome Assembly of Drosophila gunungcola Reveals Fewer Chemosensory Genes in Flower-breeding Species.</title>
        <authorList>
            <person name="Negi A."/>
            <person name="Liao B.Y."/>
            <person name="Yeh S.D."/>
        </authorList>
    </citation>
    <scope>NUCLEOTIDE SEQUENCE</scope>
    <source>
        <strain evidence="2">Sukarami</strain>
    </source>
</reference>
<dbReference type="EMBL" id="JAMKOV010000054">
    <property type="protein sequence ID" value="KAI8034902.1"/>
    <property type="molecule type" value="Genomic_DNA"/>
</dbReference>
<organism evidence="2 3">
    <name type="scientific">Drosophila gunungcola</name>
    <name type="common">fruit fly</name>
    <dbReference type="NCBI Taxonomy" id="103775"/>
    <lineage>
        <taxon>Eukaryota</taxon>
        <taxon>Metazoa</taxon>
        <taxon>Ecdysozoa</taxon>
        <taxon>Arthropoda</taxon>
        <taxon>Hexapoda</taxon>
        <taxon>Insecta</taxon>
        <taxon>Pterygota</taxon>
        <taxon>Neoptera</taxon>
        <taxon>Endopterygota</taxon>
        <taxon>Diptera</taxon>
        <taxon>Brachycera</taxon>
        <taxon>Muscomorpha</taxon>
        <taxon>Ephydroidea</taxon>
        <taxon>Drosophilidae</taxon>
        <taxon>Drosophila</taxon>
        <taxon>Sophophora</taxon>
    </lineage>
</organism>
<evidence type="ECO:0000313" key="2">
    <source>
        <dbReference type="EMBL" id="KAI8034902.1"/>
    </source>
</evidence>
<sequence length="195" mass="20860">MHAWPDCRWTTETSPGHRPPTVLVGARLQGQNHHSFAPGHLQQCPTEPPASPTSTDDSDANQAWDDYAGDIAPAPEDSEPESGLSSQYEDSEDEQDDVLDIHAEEGPVAPDLKVPEEHEPAVPEDPQGPTPSWTPARTTPQSTPKRGQAESPRTPIHTGRPPLELSPLSIHPLRGFGPIPGDPIAGGIPKAGMKV</sequence>
<keyword evidence="3" id="KW-1185">Reference proteome</keyword>
<evidence type="ECO:0000313" key="3">
    <source>
        <dbReference type="Proteomes" id="UP001059596"/>
    </source>
</evidence>
<accession>A0A9P9YDA3</accession>
<feature type="compositionally biased region" description="Polar residues" evidence="1">
    <location>
        <begin position="130"/>
        <end position="145"/>
    </location>
</feature>
<feature type="compositionally biased region" description="Acidic residues" evidence="1">
    <location>
        <begin position="89"/>
        <end position="98"/>
    </location>
</feature>
<feature type="region of interest" description="Disordered" evidence="1">
    <location>
        <begin position="1"/>
        <end position="195"/>
    </location>
</feature>
<gene>
    <name evidence="2" type="ORF">M5D96_012320</name>
</gene>
<dbReference type="Proteomes" id="UP001059596">
    <property type="component" value="Unassembled WGS sequence"/>
</dbReference>
<proteinExistence type="predicted"/>
<feature type="compositionally biased region" description="Low complexity" evidence="1">
    <location>
        <begin position="175"/>
        <end position="195"/>
    </location>
</feature>
<dbReference type="AlphaFoldDB" id="A0A9P9YDA3"/>